<comment type="catalytic activity">
    <reaction evidence="5">
        <text>molybdopterin + ATP + H(+) = adenylyl-molybdopterin + diphosphate</text>
        <dbReference type="Rhea" id="RHEA:31331"/>
        <dbReference type="ChEBI" id="CHEBI:15378"/>
        <dbReference type="ChEBI" id="CHEBI:30616"/>
        <dbReference type="ChEBI" id="CHEBI:33019"/>
        <dbReference type="ChEBI" id="CHEBI:58698"/>
        <dbReference type="ChEBI" id="CHEBI:62727"/>
    </reaction>
</comment>
<comment type="caution">
    <text evidence="8">The sequence shown here is derived from an EMBL/GenBank/DDBJ whole genome shotgun (WGS) entry which is preliminary data.</text>
</comment>
<dbReference type="Pfam" id="PF03454">
    <property type="entry name" value="MoeA_C"/>
    <property type="match status" value="1"/>
</dbReference>
<dbReference type="InterPro" id="IPR036688">
    <property type="entry name" value="MoeA_C_domain_IV_sf"/>
</dbReference>
<dbReference type="GO" id="GO:0006777">
    <property type="term" value="P:Mo-molybdopterin cofactor biosynthetic process"/>
    <property type="evidence" value="ECO:0007669"/>
    <property type="project" value="UniProtKB-UniRule"/>
</dbReference>
<dbReference type="Pfam" id="PF00994">
    <property type="entry name" value="MoCF_biosynth"/>
    <property type="match status" value="2"/>
</dbReference>
<evidence type="ECO:0000313" key="8">
    <source>
        <dbReference type="EMBL" id="KAF7714663.1"/>
    </source>
</evidence>
<dbReference type="PANTHER" id="PTHR10192">
    <property type="entry name" value="MOLYBDOPTERIN BIOSYNTHESIS PROTEIN"/>
    <property type="match status" value="1"/>
</dbReference>
<dbReference type="CDD" id="cd00886">
    <property type="entry name" value="MogA_MoaB"/>
    <property type="match status" value="1"/>
</dbReference>
<comment type="similarity">
    <text evidence="5">Belongs to the MoeA family.</text>
</comment>
<dbReference type="Gene3D" id="2.170.190.11">
    <property type="entry name" value="Molybdopterin biosynthesis moea protein, domain 3"/>
    <property type="match status" value="1"/>
</dbReference>
<dbReference type="InterPro" id="IPR005111">
    <property type="entry name" value="MoeA_C_domain_IV"/>
</dbReference>
<comment type="similarity">
    <text evidence="3">In the C-terminal section; belongs to the MoeA family.</text>
</comment>
<dbReference type="SUPFAM" id="SSF63882">
    <property type="entry name" value="MoeA N-terminal region -like"/>
    <property type="match status" value="1"/>
</dbReference>
<comment type="function">
    <text evidence="5">Catalyzes two steps in the biosynthesis of the molybdenum cofactor. In the first step, molybdopterin is adenylated. Subsequently, molybdate is inserted into adenylated molybdopterin and AMP is released.</text>
</comment>
<reference evidence="8" key="1">
    <citation type="journal article" date="2020" name="Front. Microbiol.">
        <title>Gene regulatory networks of Penicillium echinulatum 2HH and Penicillium oxalicum 114-2 inferred by a computational biology approach.</title>
        <authorList>
            <person name="Lenz A.R."/>
            <person name="Galan-Vasquez E."/>
            <person name="Balbinot E."/>
            <person name="De Abreu F.P."/>
            <person name="De Oliveira N.S."/>
            <person name="Da Rosa L.O."/>
            <person name="De Avila E Silva S."/>
            <person name="Camassola M."/>
            <person name="Dillon A.J.P."/>
            <person name="Perez-Rueda E."/>
        </authorList>
    </citation>
    <scope>NUCLEOTIDE SEQUENCE</scope>
    <source>
        <strain evidence="8">S1M29</strain>
    </source>
</reference>
<evidence type="ECO:0000256" key="3">
    <source>
        <dbReference type="ARBA" id="ARBA00008339"/>
    </source>
</evidence>
<dbReference type="PROSITE" id="PS01079">
    <property type="entry name" value="MOCF_BIOSYNTHESIS_2"/>
    <property type="match status" value="1"/>
</dbReference>
<dbReference type="Gene3D" id="2.40.340.10">
    <property type="entry name" value="MoeA, C-terminal, domain IV"/>
    <property type="match status" value="1"/>
</dbReference>
<accession>A0A8J8WGK6</accession>
<name>A0A8J8WGK6_9EURO</name>
<dbReference type="InterPro" id="IPR038987">
    <property type="entry name" value="MoeA-like"/>
</dbReference>
<comment type="cofactor">
    <cofactor evidence="5">
        <name>Mg(2+)</name>
        <dbReference type="ChEBI" id="CHEBI:18420"/>
    </cofactor>
</comment>
<dbReference type="InterPro" id="IPR008284">
    <property type="entry name" value="MoCF_biosynth_CS"/>
</dbReference>
<dbReference type="Gene3D" id="3.90.105.10">
    <property type="entry name" value="Molybdopterin biosynthesis moea protein, domain 2"/>
    <property type="match status" value="1"/>
</dbReference>
<feature type="compositionally biased region" description="Polar residues" evidence="6">
    <location>
        <begin position="185"/>
        <end position="198"/>
    </location>
</feature>
<keyword evidence="5" id="KW-0460">Magnesium</keyword>
<dbReference type="InterPro" id="IPR005110">
    <property type="entry name" value="MoeA_linker/N"/>
</dbReference>
<dbReference type="Proteomes" id="UP000631181">
    <property type="component" value="Unassembled WGS sequence"/>
</dbReference>
<keyword evidence="5" id="KW-0500">Molybdenum</keyword>
<keyword evidence="5" id="KW-0479">Metal-binding</keyword>
<keyword evidence="9" id="KW-1185">Reference proteome</keyword>
<dbReference type="UniPathway" id="UPA00344"/>
<dbReference type="EMBL" id="WIWV01000078">
    <property type="protein sequence ID" value="KAF7714663.1"/>
    <property type="molecule type" value="Genomic_DNA"/>
</dbReference>
<dbReference type="SUPFAM" id="SSF63867">
    <property type="entry name" value="MoeA C-terminal domain-like"/>
    <property type="match status" value="1"/>
</dbReference>
<comment type="similarity">
    <text evidence="2">In the N-terminal section; belongs to the MoaB/Mog family.</text>
</comment>
<dbReference type="CDD" id="cd00887">
    <property type="entry name" value="MoeA"/>
    <property type="match status" value="1"/>
</dbReference>
<feature type="region of interest" description="Disordered" evidence="6">
    <location>
        <begin position="181"/>
        <end position="249"/>
    </location>
</feature>
<dbReference type="GO" id="GO:0005829">
    <property type="term" value="C:cytosol"/>
    <property type="evidence" value="ECO:0007669"/>
    <property type="project" value="TreeGrafter"/>
</dbReference>
<dbReference type="GO" id="GO:0005524">
    <property type="term" value="F:ATP binding"/>
    <property type="evidence" value="ECO:0007669"/>
    <property type="project" value="UniProtKB-UniRule"/>
</dbReference>
<comment type="catalytic activity">
    <reaction evidence="5">
        <text>adenylyl-molybdopterin + molybdate = Mo-molybdopterin + AMP + H(+)</text>
        <dbReference type="Rhea" id="RHEA:35047"/>
        <dbReference type="ChEBI" id="CHEBI:15378"/>
        <dbReference type="ChEBI" id="CHEBI:36264"/>
        <dbReference type="ChEBI" id="CHEBI:62727"/>
        <dbReference type="ChEBI" id="CHEBI:71302"/>
        <dbReference type="ChEBI" id="CHEBI:456215"/>
    </reaction>
</comment>
<sequence>MTSPESTPNLAVAILIVSDTASKDPTSDRTANALTPVLAGEGKWETPTVRIVPDNKFQIQQAICEWTDGPDWYNLILLSGGTGFAVRDNTPEAVSPLIHRHAPGLIHGMIAASLKVTPFAMMARPVAGVRERSLIITLPGSPKGAVENLEAVIKLLPHACLQSAGGSSREMHAGGVKKLEAEAGLSSTTTSREAPQTQEHNHHHHHHHHHNHHDHGHGHAVPRAHTSPADRPQSNDPSVGPSQRHRSSPFPMLTVEEALQRISEHTPAPTVIEAPVNTSIVGSVIAEDVYAAEAVPAYKASIVDGYAVIASDSSTGPNTKGVFPVASVTHANVGGKLQPLMPGTIARITTGAPLPPNANAVVMVEDTVLASTTADGTEEATVEILTNDIRPGENVREPGSDVTLGSKILSRGDIISPVGGEIGLLAATGVRSVKVYKKPCVGVLSTGDELVEHDDPRSLTGGQIRDSNRPSLLSCLQSWGFPTVDLGIARDTPAGEIEHALRDSLRGVGRASSSVEVIVTTGGVSMGELDLLKPTIERSLGGTIHFGRVSMKPGKPTTFATIPFKETATEGSETHQQERKPKLVFALPGNPASALVTLNLFVLPSLHKLSGLSEKLPATSSVAHIGPRSGLPLVSVVLTHDFPLDSKRTEYHRATVAASRADGRLYATSTGVSGTGQRSSRVGSLASANALIVLRPGNGVAKKGFLVEALMMGPVYSCETQASE</sequence>
<dbReference type="SUPFAM" id="SSF53218">
    <property type="entry name" value="Molybdenum cofactor biosynthesis proteins"/>
    <property type="match status" value="2"/>
</dbReference>
<evidence type="ECO:0000256" key="5">
    <source>
        <dbReference type="RuleBase" id="RU365090"/>
    </source>
</evidence>
<feature type="domain" description="MoaB/Mog" evidence="7">
    <location>
        <begin position="442"/>
        <end position="608"/>
    </location>
</feature>
<dbReference type="Gene3D" id="3.40.980.10">
    <property type="entry name" value="MoaB/Mog-like domain"/>
    <property type="match status" value="2"/>
</dbReference>
<dbReference type="FunFam" id="3.40.980.10:FF:000013">
    <property type="entry name" value="Molybdopterin molybdenumtransferase"/>
    <property type="match status" value="1"/>
</dbReference>
<keyword evidence="5" id="KW-0808">Transferase</keyword>
<evidence type="ECO:0000256" key="6">
    <source>
        <dbReference type="SAM" id="MobiDB-lite"/>
    </source>
</evidence>
<comment type="pathway">
    <text evidence="1 5">Cofactor biosynthesis; molybdopterin biosynthesis.</text>
</comment>
<dbReference type="InterPro" id="IPR036135">
    <property type="entry name" value="MoeA_linker/N_sf"/>
</dbReference>
<dbReference type="AlphaFoldDB" id="A0A8J8WGK6"/>
<proteinExistence type="inferred from homology"/>
<dbReference type="PANTHER" id="PTHR10192:SF5">
    <property type="entry name" value="GEPHYRIN"/>
    <property type="match status" value="1"/>
</dbReference>
<dbReference type="InterPro" id="IPR001453">
    <property type="entry name" value="MoaB/Mog_dom"/>
</dbReference>
<organism evidence="8 9">
    <name type="scientific">Penicillium ucsense</name>
    <dbReference type="NCBI Taxonomy" id="2839758"/>
    <lineage>
        <taxon>Eukaryota</taxon>
        <taxon>Fungi</taxon>
        <taxon>Dikarya</taxon>
        <taxon>Ascomycota</taxon>
        <taxon>Pezizomycotina</taxon>
        <taxon>Eurotiomycetes</taxon>
        <taxon>Eurotiomycetidae</taxon>
        <taxon>Eurotiales</taxon>
        <taxon>Aspergillaceae</taxon>
        <taxon>Penicillium</taxon>
    </lineage>
</organism>
<dbReference type="OrthoDB" id="4349954at2759"/>
<dbReference type="GO" id="GO:0061598">
    <property type="term" value="F:molybdopterin adenylyltransferase activity"/>
    <property type="evidence" value="ECO:0007669"/>
    <property type="project" value="UniProtKB-UniRule"/>
</dbReference>
<dbReference type="GO" id="GO:0061599">
    <property type="term" value="F:molybdopterin molybdotransferase activity"/>
    <property type="evidence" value="ECO:0007669"/>
    <property type="project" value="UniProtKB-UniRule"/>
</dbReference>
<gene>
    <name evidence="8" type="ORF">PECM_007955</name>
</gene>
<evidence type="ECO:0000313" key="9">
    <source>
        <dbReference type="Proteomes" id="UP000631181"/>
    </source>
</evidence>
<evidence type="ECO:0000256" key="2">
    <source>
        <dbReference type="ARBA" id="ARBA00007589"/>
    </source>
</evidence>
<dbReference type="FunFam" id="3.40.980.10:FF:000011">
    <property type="entry name" value="Molybdopterin molybdenumtransferase"/>
    <property type="match status" value="1"/>
</dbReference>
<dbReference type="InterPro" id="IPR036425">
    <property type="entry name" value="MoaB/Mog-like_dom_sf"/>
</dbReference>
<feature type="compositionally biased region" description="Basic residues" evidence="6">
    <location>
        <begin position="201"/>
        <end position="222"/>
    </location>
</feature>
<dbReference type="Pfam" id="PF03453">
    <property type="entry name" value="MoeA_N"/>
    <property type="match status" value="1"/>
</dbReference>
<evidence type="ECO:0000256" key="4">
    <source>
        <dbReference type="ARBA" id="ARBA00023150"/>
    </source>
</evidence>
<keyword evidence="4 5" id="KW-0501">Molybdenum cofactor biosynthesis</keyword>
<evidence type="ECO:0000256" key="1">
    <source>
        <dbReference type="ARBA" id="ARBA00005046"/>
    </source>
</evidence>
<dbReference type="GO" id="GO:0046872">
    <property type="term" value="F:metal ion binding"/>
    <property type="evidence" value="ECO:0007669"/>
    <property type="project" value="UniProtKB-UniRule"/>
</dbReference>
<evidence type="ECO:0000259" key="7">
    <source>
        <dbReference type="SMART" id="SM00852"/>
    </source>
</evidence>
<protein>
    <submittedName>
        <fullName evidence="8">Molybdenum cofactor biosynthesis protein</fullName>
    </submittedName>
</protein>
<feature type="compositionally biased region" description="Polar residues" evidence="6">
    <location>
        <begin position="232"/>
        <end position="241"/>
    </location>
</feature>
<feature type="domain" description="MoaB/Mog" evidence="7">
    <location>
        <begin position="13"/>
        <end position="159"/>
    </location>
</feature>
<dbReference type="FunFam" id="2.170.190.11:FF:000002">
    <property type="entry name" value="Molybdopterin molybdenumtransferase"/>
    <property type="match status" value="1"/>
</dbReference>
<dbReference type="SMART" id="SM00852">
    <property type="entry name" value="MoCF_biosynth"/>
    <property type="match status" value="2"/>
</dbReference>